<feature type="compositionally biased region" description="Basic and acidic residues" evidence="1">
    <location>
        <begin position="73"/>
        <end position="84"/>
    </location>
</feature>
<feature type="compositionally biased region" description="Basic residues" evidence="1">
    <location>
        <begin position="114"/>
        <end position="124"/>
    </location>
</feature>
<gene>
    <name evidence="2" type="ORF">UFOVP858_52</name>
</gene>
<organism evidence="2">
    <name type="scientific">uncultured Caudovirales phage</name>
    <dbReference type="NCBI Taxonomy" id="2100421"/>
    <lineage>
        <taxon>Viruses</taxon>
        <taxon>Duplodnaviria</taxon>
        <taxon>Heunggongvirae</taxon>
        <taxon>Uroviricota</taxon>
        <taxon>Caudoviricetes</taxon>
        <taxon>Peduoviridae</taxon>
        <taxon>Maltschvirus</taxon>
        <taxon>Maltschvirus maltsch</taxon>
    </lineage>
</organism>
<feature type="region of interest" description="Disordered" evidence="1">
    <location>
        <begin position="40"/>
        <end position="124"/>
    </location>
</feature>
<evidence type="ECO:0000313" key="2">
    <source>
        <dbReference type="EMBL" id="CAB4167682.1"/>
    </source>
</evidence>
<name>A0A6J5P9C4_9CAUD</name>
<sequence length="124" mass="13578">MGRTNEKLWEQSKAQAKAKMGGKHSARAMQLAGKIYKEKGGGYSGEKTAAQKSLSKWGKEDWGTKSGKPSGKTGERYLPKKARDALSPSEYAATTRAKREGTAKGKQFVAQPKRIAKKTAKFRD</sequence>
<dbReference type="EMBL" id="LR796806">
    <property type="protein sequence ID" value="CAB4167682.1"/>
    <property type="molecule type" value="Genomic_DNA"/>
</dbReference>
<reference evidence="2" key="1">
    <citation type="submission" date="2020-04" db="EMBL/GenBank/DDBJ databases">
        <authorList>
            <person name="Chiriac C."/>
            <person name="Salcher M."/>
            <person name="Ghai R."/>
            <person name="Kavagutti S V."/>
        </authorList>
    </citation>
    <scope>NUCLEOTIDE SEQUENCE</scope>
</reference>
<accession>A0A6J5P9C4</accession>
<protein>
    <recommendedName>
        <fullName evidence="3">DUF5872 domain-containing protein</fullName>
    </recommendedName>
</protein>
<feature type="compositionally biased region" description="Basic and acidic residues" evidence="1">
    <location>
        <begin position="1"/>
        <end position="10"/>
    </location>
</feature>
<evidence type="ECO:0008006" key="3">
    <source>
        <dbReference type="Google" id="ProtNLM"/>
    </source>
</evidence>
<proteinExistence type="predicted"/>
<feature type="region of interest" description="Disordered" evidence="1">
    <location>
        <begin position="1"/>
        <end position="26"/>
    </location>
</feature>
<evidence type="ECO:0000256" key="1">
    <source>
        <dbReference type="SAM" id="MobiDB-lite"/>
    </source>
</evidence>